<dbReference type="OMA" id="KRAHLHH"/>
<accession>A0A5A8CVD9</accession>
<feature type="domain" description="Tubulin/FtsZ GTPase" evidence="7">
    <location>
        <begin position="70"/>
        <end position="283"/>
    </location>
</feature>
<dbReference type="InterPro" id="IPR004057">
    <property type="entry name" value="Epsilon_tubulin"/>
</dbReference>
<organism evidence="9 10">
    <name type="scientific">Cafeteria roenbergensis</name>
    <name type="common">Marine flagellate</name>
    <dbReference type="NCBI Taxonomy" id="33653"/>
    <lineage>
        <taxon>Eukaryota</taxon>
        <taxon>Sar</taxon>
        <taxon>Stramenopiles</taxon>
        <taxon>Bigyra</taxon>
        <taxon>Opalozoa</taxon>
        <taxon>Bicosoecida</taxon>
        <taxon>Cafeteriaceae</taxon>
        <taxon>Cafeteria</taxon>
    </lineage>
</organism>
<keyword evidence="2 5" id="KW-0493">Microtubule</keyword>
<evidence type="ECO:0000313" key="9">
    <source>
        <dbReference type="EMBL" id="KAA0157122.1"/>
    </source>
</evidence>
<dbReference type="GO" id="GO:0005874">
    <property type="term" value="C:microtubule"/>
    <property type="evidence" value="ECO:0007669"/>
    <property type="project" value="UniProtKB-KW"/>
</dbReference>
<dbReference type="GO" id="GO:0007017">
    <property type="term" value="P:microtubule-based process"/>
    <property type="evidence" value="ECO:0007669"/>
    <property type="project" value="InterPro"/>
</dbReference>
<dbReference type="SUPFAM" id="SSF55307">
    <property type="entry name" value="Tubulin C-terminal domain-like"/>
    <property type="match status" value="1"/>
</dbReference>
<comment type="caution">
    <text evidence="9">The sequence shown here is derived from an EMBL/GenBank/DDBJ whole genome shotgun (WGS) entry which is preliminary data.</text>
</comment>
<evidence type="ECO:0000256" key="3">
    <source>
        <dbReference type="ARBA" id="ARBA00022741"/>
    </source>
</evidence>
<dbReference type="InterPro" id="IPR036525">
    <property type="entry name" value="Tubulin/FtsZ_GTPase_sf"/>
</dbReference>
<evidence type="ECO:0000313" key="10">
    <source>
        <dbReference type="Proteomes" id="UP000323011"/>
    </source>
</evidence>
<evidence type="ECO:0000256" key="5">
    <source>
        <dbReference type="RuleBase" id="RU000352"/>
    </source>
</evidence>
<evidence type="ECO:0000256" key="2">
    <source>
        <dbReference type="ARBA" id="ARBA00022701"/>
    </source>
</evidence>
<dbReference type="Gene3D" id="3.40.50.1440">
    <property type="entry name" value="Tubulin/FtsZ, GTPase domain"/>
    <property type="match status" value="1"/>
</dbReference>
<dbReference type="Pfam" id="PF03953">
    <property type="entry name" value="Tubulin_C"/>
    <property type="match status" value="1"/>
</dbReference>
<dbReference type="AlphaFoldDB" id="A0A5A8CVD9"/>
<dbReference type="Gene3D" id="1.10.287.600">
    <property type="entry name" value="Helix hairpin bin"/>
    <property type="match status" value="1"/>
</dbReference>
<evidence type="ECO:0000256" key="6">
    <source>
        <dbReference type="SAM" id="MobiDB-lite"/>
    </source>
</evidence>
<evidence type="ECO:0000259" key="8">
    <source>
        <dbReference type="SMART" id="SM00865"/>
    </source>
</evidence>
<feature type="domain" description="Tubulin/FtsZ 2-layer sandwich" evidence="8">
    <location>
        <begin position="285"/>
        <end position="442"/>
    </location>
</feature>
<dbReference type="PRINTS" id="PR01519">
    <property type="entry name" value="EPSLNTUBULIN"/>
</dbReference>
<dbReference type="SUPFAM" id="SSF52490">
    <property type="entry name" value="Tubulin nucleotide-binding domain-like"/>
    <property type="match status" value="1"/>
</dbReference>
<feature type="region of interest" description="Disordered" evidence="6">
    <location>
        <begin position="520"/>
        <end position="546"/>
    </location>
</feature>
<evidence type="ECO:0000256" key="1">
    <source>
        <dbReference type="ARBA" id="ARBA00009636"/>
    </source>
</evidence>
<dbReference type="PANTHER" id="PTHR11588">
    <property type="entry name" value="TUBULIN"/>
    <property type="match status" value="1"/>
</dbReference>
<sequence length="546" mass="57416">MPRELVTVQVGQCGNQIGWRFWDLALREHAAASPDGVFDEAMSAFFRNVDERYSVPRDVESFVDGSGASVSKVASLRARAVLVDMEEGVVSQVLSGPLRDLFDESQVITDVSGSGNNWAHGFCEYGPQYGDAILERVRTALEACESPQSFFVLHSMGGGTGSGLGTYILGQLHDAFPELYRFVSPVFPSEDDDVVTSPYNTALALAQLSEHADCVMPVENGALSSIVDRAATLAGRSGASSRATPGAASAQAAAAERKGAFDSMNELAARMLTGLTAGMRFPGPLNVDLNEITTNLVPFSGMQFLVPSLSPAVTMAAAGVRRAQGRGGRGRAPTVGSRLLPGEPRSADALFSDAVDPSNALLAVDTPAHTYLACGLLARGDVLVSDVQRNIERLRSTMQLAWFNPDGFKTGICSEPPLDATRSVLALSNNCGIANTFRRMRGSFARLYTARAHLHHYTDMMGEDGTSGGASGFFGGAEETFSRLIDDYEHMDASHTPPDDWAAGGDQAVLAAIGLAGGRSGDPAPGPRAVAGGAAAARAPLGRRGV</sequence>
<gene>
    <name evidence="9" type="ORF">FNF29_00474</name>
</gene>
<reference evidence="9 10" key="1">
    <citation type="submission" date="2019-07" db="EMBL/GenBank/DDBJ databases">
        <title>Genomes of Cafeteria roenbergensis.</title>
        <authorList>
            <person name="Fischer M.G."/>
            <person name="Hackl T."/>
            <person name="Roman M."/>
        </authorList>
    </citation>
    <scope>NUCLEOTIDE SEQUENCE [LARGE SCALE GENOMIC DNA]</scope>
    <source>
        <strain evidence="9 10">BVI</strain>
    </source>
</reference>
<dbReference type="CDD" id="cd02190">
    <property type="entry name" value="epsilon_tubulin"/>
    <property type="match status" value="1"/>
</dbReference>
<dbReference type="InterPro" id="IPR003008">
    <property type="entry name" value="Tubulin_FtsZ_GTPase"/>
</dbReference>
<dbReference type="InterPro" id="IPR000217">
    <property type="entry name" value="Tubulin"/>
</dbReference>
<dbReference type="Pfam" id="PF00091">
    <property type="entry name" value="Tubulin"/>
    <property type="match status" value="1"/>
</dbReference>
<comment type="similarity">
    <text evidence="1 5">Belongs to the tubulin family.</text>
</comment>
<keyword evidence="4 5" id="KW-0342">GTP-binding</keyword>
<dbReference type="InterPro" id="IPR008280">
    <property type="entry name" value="Tub_FtsZ_C"/>
</dbReference>
<evidence type="ECO:0000259" key="7">
    <source>
        <dbReference type="SMART" id="SM00864"/>
    </source>
</evidence>
<evidence type="ECO:0000256" key="4">
    <source>
        <dbReference type="ARBA" id="ARBA00023134"/>
    </source>
</evidence>
<dbReference type="InterPro" id="IPR023123">
    <property type="entry name" value="Tubulin_C"/>
</dbReference>
<dbReference type="InterPro" id="IPR017975">
    <property type="entry name" value="Tubulin_CS"/>
</dbReference>
<protein>
    <recommendedName>
        <fullName evidence="11">Tubulin/FtsZ GTPase domain-containing protein</fullName>
    </recommendedName>
</protein>
<keyword evidence="3 5" id="KW-0547">Nucleotide-binding</keyword>
<dbReference type="PRINTS" id="PR01161">
    <property type="entry name" value="TUBULIN"/>
</dbReference>
<evidence type="ECO:0008006" key="11">
    <source>
        <dbReference type="Google" id="ProtNLM"/>
    </source>
</evidence>
<name>A0A5A8CVD9_CAFRO</name>
<dbReference type="EMBL" id="VLTN01000002">
    <property type="protein sequence ID" value="KAA0157122.1"/>
    <property type="molecule type" value="Genomic_DNA"/>
</dbReference>
<dbReference type="GO" id="GO:0005525">
    <property type="term" value="F:GTP binding"/>
    <property type="evidence" value="ECO:0007669"/>
    <property type="project" value="UniProtKB-UniRule"/>
</dbReference>
<dbReference type="InterPro" id="IPR018316">
    <property type="entry name" value="Tubulin/FtsZ_2-layer-sand-dom"/>
</dbReference>
<feature type="compositionally biased region" description="Low complexity" evidence="6">
    <location>
        <begin position="527"/>
        <end position="546"/>
    </location>
</feature>
<dbReference type="SMART" id="SM00865">
    <property type="entry name" value="Tubulin_C"/>
    <property type="match status" value="1"/>
</dbReference>
<dbReference type="Proteomes" id="UP000323011">
    <property type="component" value="Unassembled WGS sequence"/>
</dbReference>
<dbReference type="PROSITE" id="PS00227">
    <property type="entry name" value="TUBULIN"/>
    <property type="match status" value="1"/>
</dbReference>
<keyword evidence="10" id="KW-1185">Reference proteome</keyword>
<dbReference type="SMART" id="SM00864">
    <property type="entry name" value="Tubulin"/>
    <property type="match status" value="1"/>
</dbReference>
<proteinExistence type="inferred from homology"/>